<dbReference type="RefSeq" id="WP_106926312.1">
    <property type="nucleotide sequence ID" value="NZ_PYFT01000001.1"/>
</dbReference>
<feature type="transmembrane region" description="Helical" evidence="7">
    <location>
        <begin position="182"/>
        <end position="200"/>
    </location>
</feature>
<dbReference type="Pfam" id="PF00474">
    <property type="entry name" value="SSF"/>
    <property type="match status" value="1"/>
</dbReference>
<evidence type="ECO:0000256" key="1">
    <source>
        <dbReference type="ARBA" id="ARBA00004141"/>
    </source>
</evidence>
<evidence type="ECO:0000256" key="3">
    <source>
        <dbReference type="ARBA" id="ARBA00022692"/>
    </source>
</evidence>
<evidence type="ECO:0000313" key="8">
    <source>
        <dbReference type="EMBL" id="PSR52565.1"/>
    </source>
</evidence>
<dbReference type="CDD" id="cd10325">
    <property type="entry name" value="SLC5sbd_vSGLT"/>
    <property type="match status" value="1"/>
</dbReference>
<keyword evidence="5 7" id="KW-0472">Membrane</keyword>
<dbReference type="NCBIfam" id="TIGR00813">
    <property type="entry name" value="sss"/>
    <property type="match status" value="1"/>
</dbReference>
<dbReference type="PANTHER" id="PTHR11819">
    <property type="entry name" value="SOLUTE CARRIER FAMILY 5"/>
    <property type="match status" value="1"/>
</dbReference>
<feature type="transmembrane region" description="Helical" evidence="7">
    <location>
        <begin position="430"/>
        <end position="448"/>
    </location>
</feature>
<evidence type="ECO:0000256" key="4">
    <source>
        <dbReference type="ARBA" id="ARBA00022989"/>
    </source>
</evidence>
<dbReference type="PROSITE" id="PS50283">
    <property type="entry name" value="NA_SOLUT_SYMP_3"/>
    <property type="match status" value="1"/>
</dbReference>
<dbReference type="Gene3D" id="1.20.1730.10">
    <property type="entry name" value="Sodium/glucose cotransporter"/>
    <property type="match status" value="1"/>
</dbReference>
<feature type="transmembrane region" description="Helical" evidence="7">
    <location>
        <begin position="353"/>
        <end position="377"/>
    </location>
</feature>
<organism evidence="8 9">
    <name type="scientific">Adhaeribacter arboris</name>
    <dbReference type="NCBI Taxonomy" id="2072846"/>
    <lineage>
        <taxon>Bacteria</taxon>
        <taxon>Pseudomonadati</taxon>
        <taxon>Bacteroidota</taxon>
        <taxon>Cytophagia</taxon>
        <taxon>Cytophagales</taxon>
        <taxon>Hymenobacteraceae</taxon>
        <taxon>Adhaeribacter</taxon>
    </lineage>
</organism>
<feature type="transmembrane region" description="Helical" evidence="7">
    <location>
        <begin position="455"/>
        <end position="474"/>
    </location>
</feature>
<dbReference type="Proteomes" id="UP000240357">
    <property type="component" value="Unassembled WGS sequence"/>
</dbReference>
<dbReference type="PANTHER" id="PTHR11819:SF195">
    <property type="entry name" value="SODIUM_GLUCOSE COTRANSPORTER 4"/>
    <property type="match status" value="1"/>
</dbReference>
<evidence type="ECO:0000256" key="6">
    <source>
        <dbReference type="RuleBase" id="RU362091"/>
    </source>
</evidence>
<feature type="transmembrane region" description="Helical" evidence="7">
    <location>
        <begin position="80"/>
        <end position="100"/>
    </location>
</feature>
<dbReference type="InterPro" id="IPR001734">
    <property type="entry name" value="Na/solute_symporter"/>
</dbReference>
<comment type="subcellular location">
    <subcellularLocation>
        <location evidence="1">Membrane</location>
        <topology evidence="1">Multi-pass membrane protein</topology>
    </subcellularLocation>
</comment>
<keyword evidence="3 7" id="KW-0812">Transmembrane</keyword>
<gene>
    <name evidence="8" type="ORF">AHMF7605_03005</name>
</gene>
<dbReference type="EMBL" id="PYFT01000001">
    <property type="protein sequence ID" value="PSR52565.1"/>
    <property type="molecule type" value="Genomic_DNA"/>
</dbReference>
<evidence type="ECO:0000313" key="9">
    <source>
        <dbReference type="Proteomes" id="UP000240357"/>
    </source>
</evidence>
<evidence type="ECO:0000256" key="2">
    <source>
        <dbReference type="ARBA" id="ARBA00006434"/>
    </source>
</evidence>
<reference evidence="8 9" key="1">
    <citation type="submission" date="2018-03" db="EMBL/GenBank/DDBJ databases">
        <title>Adhaeribacter sp. HMF7605 Genome sequencing and assembly.</title>
        <authorList>
            <person name="Kang H."/>
            <person name="Kang J."/>
            <person name="Cha I."/>
            <person name="Kim H."/>
            <person name="Joh K."/>
        </authorList>
    </citation>
    <scope>NUCLEOTIDE SEQUENCE [LARGE SCALE GENOMIC DNA]</scope>
    <source>
        <strain evidence="8 9">HMF7605</strain>
    </source>
</reference>
<proteinExistence type="inferred from homology"/>
<sequence>MKSIDYIVFLVYFIIVSGYGYWIYRKNKTGQADSKDYFLAEGSLTWWAIGASLIASNISAEQFIGTSGSAFALGLAISTYEWMAAATLMVVAIFFIPIYLKNKIYTMPQFLSQRYNDAVSTIMAVFWLLVYVFVNLSSILYLGALAVQTVSGIDFFYCMYGLAIFAIFITLGGMKVIGYTDVIQVFVLVLGGLATTYLALDLVATTLGDGGAWEGLGFLRKEAADHFSMILSKGELMIPNGEGGTRDAYMDLPGLSVLIGGMWIINLNYWGCNQYITQRALGADLKTARSGLLFAAFLKLMMPVIVVLPGIAAYVLFKNGQFQTEMANEAGNVIPDHAYPVLLNLLPTGLKGLSFAALTAAIVASLAGKANSISTIFTLDIYRKFFNRNASEQRLVTFGKLVVVAAFIIALFVAPVLRNLDQAFQYIQEYTGFISPGVFAIFALGFFWKRTTAPAALVAAVLTIPLSTFLKFQFPEIPFIDRMGIVFLILVALMVIITLFDPKSKNNPKGLAIDASMFKTSTGFAVGAVIIFGIIAALYTIFW</sequence>
<keyword evidence="9" id="KW-1185">Reference proteome</keyword>
<feature type="transmembrane region" description="Helical" evidence="7">
    <location>
        <begin position="521"/>
        <end position="542"/>
    </location>
</feature>
<feature type="transmembrane region" description="Helical" evidence="7">
    <location>
        <begin position="480"/>
        <end position="500"/>
    </location>
</feature>
<feature type="transmembrane region" description="Helical" evidence="7">
    <location>
        <begin position="36"/>
        <end position="60"/>
    </location>
</feature>
<feature type="transmembrane region" description="Helical" evidence="7">
    <location>
        <begin position="292"/>
        <end position="317"/>
    </location>
</feature>
<name>A0A2T2YAM1_9BACT</name>
<comment type="caution">
    <text evidence="8">The sequence shown here is derived from an EMBL/GenBank/DDBJ whole genome shotgun (WGS) entry which is preliminary data.</text>
</comment>
<comment type="similarity">
    <text evidence="2 6">Belongs to the sodium:solute symporter (SSF) (TC 2.A.21) family.</text>
</comment>
<feature type="transmembrane region" description="Helical" evidence="7">
    <location>
        <begin position="252"/>
        <end position="271"/>
    </location>
</feature>
<evidence type="ECO:0000256" key="7">
    <source>
        <dbReference type="SAM" id="Phobius"/>
    </source>
</evidence>
<dbReference type="GO" id="GO:0005412">
    <property type="term" value="F:D-glucose:sodium symporter activity"/>
    <property type="evidence" value="ECO:0007669"/>
    <property type="project" value="TreeGrafter"/>
</dbReference>
<feature type="transmembrane region" description="Helical" evidence="7">
    <location>
        <begin position="150"/>
        <end position="170"/>
    </location>
</feature>
<feature type="transmembrane region" description="Helical" evidence="7">
    <location>
        <begin position="6"/>
        <end position="24"/>
    </location>
</feature>
<dbReference type="AlphaFoldDB" id="A0A2T2YAM1"/>
<keyword evidence="4 7" id="KW-1133">Transmembrane helix</keyword>
<feature type="transmembrane region" description="Helical" evidence="7">
    <location>
        <begin position="121"/>
        <end position="144"/>
    </location>
</feature>
<dbReference type="GO" id="GO:0005886">
    <property type="term" value="C:plasma membrane"/>
    <property type="evidence" value="ECO:0007669"/>
    <property type="project" value="TreeGrafter"/>
</dbReference>
<protein>
    <submittedName>
        <fullName evidence="8">Sodium transporter</fullName>
    </submittedName>
</protein>
<accession>A0A2T2YAM1</accession>
<feature type="transmembrane region" description="Helical" evidence="7">
    <location>
        <begin position="398"/>
        <end position="418"/>
    </location>
</feature>
<evidence type="ECO:0000256" key="5">
    <source>
        <dbReference type="ARBA" id="ARBA00023136"/>
    </source>
</evidence>
<dbReference type="OrthoDB" id="9814523at2"/>
<dbReference type="InterPro" id="IPR038377">
    <property type="entry name" value="Na/Glc_symporter_sf"/>
</dbReference>